<evidence type="ECO:0000313" key="2">
    <source>
        <dbReference type="Proteomes" id="UP000076532"/>
    </source>
</evidence>
<protein>
    <submittedName>
        <fullName evidence="1">Uncharacterized protein</fullName>
    </submittedName>
</protein>
<dbReference type="EMBL" id="KV417797">
    <property type="protein sequence ID" value="KZP06253.1"/>
    <property type="molecule type" value="Genomic_DNA"/>
</dbReference>
<evidence type="ECO:0000313" key="1">
    <source>
        <dbReference type="EMBL" id="KZP06253.1"/>
    </source>
</evidence>
<gene>
    <name evidence="1" type="ORF">FIBSPDRAFT_902938</name>
</gene>
<dbReference type="OrthoDB" id="6770063at2759"/>
<accession>A0A167WLY0</accession>
<sequence>MFIGARFLVGMGLTFADSAAPILTQVSYPAYRRPRTAHIRVVDWQVPGRLDAACKAAAAHGMIAVIFLLQVAYDLAFIPCEGIQYLQRDRLRNLARVRGPSIYFIILETKNLSLEEALERLEKVASVAHFAEGKNIGTHEMKEDIDEKWSDSYWPMFSGWDMDLISAGGAQCMNETRIANPVARTTWRWAFWSTSITDAVIGVAGCFFIYESFPAPACTQGGQDPPNAEGVRLGEGRIGAVGYLS</sequence>
<dbReference type="AlphaFoldDB" id="A0A167WLY0"/>
<reference evidence="1 2" key="1">
    <citation type="journal article" date="2016" name="Mol. Biol. Evol.">
        <title>Comparative Genomics of Early-Diverging Mushroom-Forming Fungi Provides Insights into the Origins of Lignocellulose Decay Capabilities.</title>
        <authorList>
            <person name="Nagy L.G."/>
            <person name="Riley R."/>
            <person name="Tritt A."/>
            <person name="Adam C."/>
            <person name="Daum C."/>
            <person name="Floudas D."/>
            <person name="Sun H."/>
            <person name="Yadav J.S."/>
            <person name="Pangilinan J."/>
            <person name="Larsson K.H."/>
            <person name="Matsuura K."/>
            <person name="Barry K."/>
            <person name="Labutti K."/>
            <person name="Kuo R."/>
            <person name="Ohm R.A."/>
            <person name="Bhattacharya S.S."/>
            <person name="Shirouzu T."/>
            <person name="Yoshinaga Y."/>
            <person name="Martin F.M."/>
            <person name="Grigoriev I.V."/>
            <person name="Hibbett D.S."/>
        </authorList>
    </citation>
    <scope>NUCLEOTIDE SEQUENCE [LARGE SCALE GENOMIC DNA]</scope>
    <source>
        <strain evidence="1 2">CBS 109695</strain>
    </source>
</reference>
<dbReference type="Proteomes" id="UP000076532">
    <property type="component" value="Unassembled WGS sequence"/>
</dbReference>
<name>A0A167WLY0_9AGAM</name>
<keyword evidence="2" id="KW-1185">Reference proteome</keyword>
<organism evidence="1 2">
    <name type="scientific">Athelia psychrophila</name>
    <dbReference type="NCBI Taxonomy" id="1759441"/>
    <lineage>
        <taxon>Eukaryota</taxon>
        <taxon>Fungi</taxon>
        <taxon>Dikarya</taxon>
        <taxon>Basidiomycota</taxon>
        <taxon>Agaricomycotina</taxon>
        <taxon>Agaricomycetes</taxon>
        <taxon>Agaricomycetidae</taxon>
        <taxon>Atheliales</taxon>
        <taxon>Atheliaceae</taxon>
        <taxon>Athelia</taxon>
    </lineage>
</organism>
<proteinExistence type="predicted"/>